<comment type="caution">
    <text evidence="2">The sequence shown here is derived from an EMBL/GenBank/DDBJ whole genome shotgun (WGS) entry which is preliminary data.</text>
</comment>
<evidence type="ECO:0000256" key="1">
    <source>
        <dbReference type="SAM" id="SignalP"/>
    </source>
</evidence>
<evidence type="ECO:0000313" key="2">
    <source>
        <dbReference type="EMBL" id="PAA65949.1"/>
    </source>
</evidence>
<organism evidence="2 3">
    <name type="scientific">Macrostomum lignano</name>
    <dbReference type="NCBI Taxonomy" id="282301"/>
    <lineage>
        <taxon>Eukaryota</taxon>
        <taxon>Metazoa</taxon>
        <taxon>Spiralia</taxon>
        <taxon>Lophotrochozoa</taxon>
        <taxon>Platyhelminthes</taxon>
        <taxon>Rhabditophora</taxon>
        <taxon>Macrostomorpha</taxon>
        <taxon>Macrostomida</taxon>
        <taxon>Macrostomidae</taxon>
        <taxon>Macrostomum</taxon>
    </lineage>
</organism>
<dbReference type="AlphaFoldDB" id="A0A267EYR6"/>
<gene>
    <name evidence="2" type="ORF">BOX15_Mlig021471g1</name>
</gene>
<dbReference type="Proteomes" id="UP000215902">
    <property type="component" value="Unassembled WGS sequence"/>
</dbReference>
<feature type="signal peptide" evidence="1">
    <location>
        <begin position="1"/>
        <end position="25"/>
    </location>
</feature>
<protein>
    <submittedName>
        <fullName evidence="2">Uncharacterized protein</fullName>
    </submittedName>
</protein>
<keyword evidence="3" id="KW-1185">Reference proteome</keyword>
<accession>A0A267EYR6</accession>
<name>A0A267EYR6_9PLAT</name>
<sequence>PIESQAMPMLVKLIFPLLLLHCCSCWRVHSSWPPSPAAVGETNSLRMANEVRALMSQLRDWRRSYTDSRLLGLEHRATGLLLPLKAKRWWPVRSWGMPLEQVEIR</sequence>
<reference evidence="2 3" key="1">
    <citation type="submission" date="2017-06" db="EMBL/GenBank/DDBJ databases">
        <title>A platform for efficient transgenesis in Macrostomum lignano, a flatworm model organism for stem cell research.</title>
        <authorList>
            <person name="Berezikov E."/>
        </authorList>
    </citation>
    <scope>NUCLEOTIDE SEQUENCE [LARGE SCALE GENOMIC DNA]</scope>
    <source>
        <strain evidence="2">DV1</strain>
        <tissue evidence="2">Whole organism</tissue>
    </source>
</reference>
<feature type="non-terminal residue" evidence="2">
    <location>
        <position position="1"/>
    </location>
</feature>
<proteinExistence type="predicted"/>
<keyword evidence="1" id="KW-0732">Signal</keyword>
<dbReference type="EMBL" id="NIVC01001604">
    <property type="protein sequence ID" value="PAA65949.1"/>
    <property type="molecule type" value="Genomic_DNA"/>
</dbReference>
<evidence type="ECO:0000313" key="3">
    <source>
        <dbReference type="Proteomes" id="UP000215902"/>
    </source>
</evidence>
<feature type="chain" id="PRO_5012989710" evidence="1">
    <location>
        <begin position="26"/>
        <end position="105"/>
    </location>
</feature>